<dbReference type="Proteomes" id="UP000727456">
    <property type="component" value="Unassembled WGS sequence"/>
</dbReference>
<evidence type="ECO:0000313" key="3">
    <source>
        <dbReference type="Proteomes" id="UP000727456"/>
    </source>
</evidence>
<gene>
    <name evidence="2" type="ORF">FHS31_002661</name>
</gene>
<protein>
    <submittedName>
        <fullName evidence="2">Nuclease of putative toxin-antitoxin system</fullName>
    </submittedName>
</protein>
<evidence type="ECO:0000313" key="2">
    <source>
        <dbReference type="EMBL" id="NIJ09031.1"/>
    </source>
</evidence>
<name>A0ABX0TU30_9SPHN</name>
<comment type="caution">
    <text evidence="2">The sequence shown here is derived from an EMBL/GenBank/DDBJ whole genome shotgun (WGS) entry which is preliminary data.</text>
</comment>
<evidence type="ECO:0000259" key="1">
    <source>
        <dbReference type="Pfam" id="PF18480"/>
    </source>
</evidence>
<organism evidence="2 3">
    <name type="scientific">Sphingomonas vulcanisoli</name>
    <dbReference type="NCBI Taxonomy" id="1658060"/>
    <lineage>
        <taxon>Bacteria</taxon>
        <taxon>Pseudomonadati</taxon>
        <taxon>Pseudomonadota</taxon>
        <taxon>Alphaproteobacteria</taxon>
        <taxon>Sphingomonadales</taxon>
        <taxon>Sphingomonadaceae</taxon>
        <taxon>Sphingomonas</taxon>
    </lineage>
</organism>
<proteinExistence type="predicted"/>
<keyword evidence="3" id="KW-1185">Reference proteome</keyword>
<sequence length="48" mass="4966">MRFLIDAQLPPALCDWFADKGYGAEHVSAALGGQTPDGVIADYAAKGG</sequence>
<reference evidence="2 3" key="1">
    <citation type="submission" date="2020-03" db="EMBL/GenBank/DDBJ databases">
        <title>Genomic Encyclopedia of Type Strains, Phase III (KMG-III): the genomes of soil and plant-associated and newly described type strains.</title>
        <authorList>
            <person name="Whitman W."/>
        </authorList>
    </citation>
    <scope>NUCLEOTIDE SEQUENCE [LARGE SCALE GENOMIC DNA]</scope>
    <source>
        <strain evidence="2 3">CECT 8804</strain>
    </source>
</reference>
<accession>A0ABX0TU30</accession>
<feature type="domain" description="DUF5615" evidence="1">
    <location>
        <begin position="1"/>
        <end position="46"/>
    </location>
</feature>
<dbReference type="RefSeq" id="WP_243843460.1">
    <property type="nucleotide sequence ID" value="NZ_JAAOZC010000007.1"/>
</dbReference>
<dbReference type="Pfam" id="PF18480">
    <property type="entry name" value="DUF5615"/>
    <property type="match status" value="1"/>
</dbReference>
<dbReference type="InterPro" id="IPR041049">
    <property type="entry name" value="DUF5615"/>
</dbReference>
<dbReference type="EMBL" id="JAAOZC010000007">
    <property type="protein sequence ID" value="NIJ09031.1"/>
    <property type="molecule type" value="Genomic_DNA"/>
</dbReference>